<comment type="subcellular location">
    <subcellularLocation>
        <location evidence="1">Endomembrane system</location>
    </subcellularLocation>
</comment>
<proteinExistence type="predicted"/>
<accession>A0A1X2HFL5</accession>
<feature type="region of interest" description="Disordered" evidence="4">
    <location>
        <begin position="1"/>
        <end position="59"/>
    </location>
</feature>
<evidence type="ECO:0000256" key="3">
    <source>
        <dbReference type="ARBA" id="ARBA00023136"/>
    </source>
</evidence>
<keyword evidence="3" id="KW-0472">Membrane</keyword>
<dbReference type="EMBL" id="MCGN01000004">
    <property type="protein sequence ID" value="ORY97246.1"/>
    <property type="molecule type" value="Genomic_DNA"/>
</dbReference>
<organism evidence="6 7">
    <name type="scientific">Syncephalastrum racemosum</name>
    <name type="common">Filamentous fungus</name>
    <dbReference type="NCBI Taxonomy" id="13706"/>
    <lineage>
        <taxon>Eukaryota</taxon>
        <taxon>Fungi</taxon>
        <taxon>Fungi incertae sedis</taxon>
        <taxon>Mucoromycota</taxon>
        <taxon>Mucoromycotina</taxon>
        <taxon>Mucoromycetes</taxon>
        <taxon>Mucorales</taxon>
        <taxon>Syncephalastraceae</taxon>
        <taxon>Syncephalastrum</taxon>
    </lineage>
</organism>
<dbReference type="STRING" id="13706.A0A1X2HFL5"/>
<evidence type="ECO:0000256" key="4">
    <source>
        <dbReference type="SAM" id="MobiDB-lite"/>
    </source>
</evidence>
<dbReference type="InterPro" id="IPR043573">
    <property type="entry name" value="Fig4-like"/>
</dbReference>
<dbReference type="AlphaFoldDB" id="A0A1X2HFL5"/>
<dbReference type="PANTHER" id="PTHR45738">
    <property type="entry name" value="POLYPHOSPHOINOSITIDE PHOSPHATASE"/>
    <property type="match status" value="1"/>
</dbReference>
<protein>
    <submittedName>
        <fullName evidence="6">SacI homology domain-domain-containing protein</fullName>
    </submittedName>
</protein>
<dbReference type="GO" id="GO:0012505">
    <property type="term" value="C:endomembrane system"/>
    <property type="evidence" value="ECO:0007669"/>
    <property type="project" value="UniProtKB-SubCell"/>
</dbReference>
<feature type="domain" description="SAC" evidence="5">
    <location>
        <begin position="201"/>
        <end position="574"/>
    </location>
</feature>
<dbReference type="OrthoDB" id="405996at2759"/>
<keyword evidence="2" id="KW-0378">Hydrolase</keyword>
<evidence type="ECO:0000313" key="6">
    <source>
        <dbReference type="EMBL" id="ORY97246.1"/>
    </source>
</evidence>
<comment type="caution">
    <text evidence="6">The sequence shown here is derived from an EMBL/GenBank/DDBJ whole genome shotgun (WGS) entry which is preliminary data.</text>
</comment>
<dbReference type="PROSITE" id="PS50275">
    <property type="entry name" value="SAC"/>
    <property type="match status" value="1"/>
</dbReference>
<feature type="compositionally biased region" description="Basic and acidic residues" evidence="4">
    <location>
        <begin position="46"/>
        <end position="55"/>
    </location>
</feature>
<dbReference type="GO" id="GO:0046856">
    <property type="term" value="P:phosphatidylinositol dephosphorylation"/>
    <property type="evidence" value="ECO:0007669"/>
    <property type="project" value="InterPro"/>
</dbReference>
<dbReference type="Proteomes" id="UP000242180">
    <property type="component" value="Unassembled WGS sequence"/>
</dbReference>
<evidence type="ECO:0000259" key="5">
    <source>
        <dbReference type="PROSITE" id="PS50275"/>
    </source>
</evidence>
<feature type="compositionally biased region" description="Polar residues" evidence="4">
    <location>
        <begin position="7"/>
        <end position="26"/>
    </location>
</feature>
<evidence type="ECO:0000256" key="2">
    <source>
        <dbReference type="ARBA" id="ARBA00022801"/>
    </source>
</evidence>
<dbReference type="GO" id="GO:0043813">
    <property type="term" value="F:phosphatidylinositol-3,5-bisphosphate 5-phosphatase activity"/>
    <property type="evidence" value="ECO:0007669"/>
    <property type="project" value="InterPro"/>
</dbReference>
<dbReference type="InterPro" id="IPR002013">
    <property type="entry name" value="SAC_dom"/>
</dbReference>
<dbReference type="OMA" id="KRKCCAH"/>
<evidence type="ECO:0000313" key="7">
    <source>
        <dbReference type="Proteomes" id="UP000242180"/>
    </source>
</evidence>
<keyword evidence="7" id="KW-1185">Reference proteome</keyword>
<reference evidence="6 7" key="1">
    <citation type="submission" date="2016-07" db="EMBL/GenBank/DDBJ databases">
        <title>Pervasive Adenine N6-methylation of Active Genes in Fungi.</title>
        <authorList>
            <consortium name="DOE Joint Genome Institute"/>
            <person name="Mondo S.J."/>
            <person name="Dannebaum R.O."/>
            <person name="Kuo R.C."/>
            <person name="Labutti K."/>
            <person name="Haridas S."/>
            <person name="Kuo A."/>
            <person name="Salamov A."/>
            <person name="Ahrendt S.R."/>
            <person name="Lipzen A."/>
            <person name="Sullivan W."/>
            <person name="Andreopoulos W.B."/>
            <person name="Clum A."/>
            <person name="Lindquist E."/>
            <person name="Daum C."/>
            <person name="Ramamoorthy G.K."/>
            <person name="Gryganskyi A."/>
            <person name="Culley D."/>
            <person name="Magnuson J.K."/>
            <person name="James T.Y."/>
            <person name="O'Malley M.A."/>
            <person name="Stajich J.E."/>
            <person name="Spatafora J.W."/>
            <person name="Visel A."/>
            <person name="Grigoriev I.V."/>
        </authorList>
    </citation>
    <scope>NUCLEOTIDE SEQUENCE [LARGE SCALE GENOMIC DNA]</scope>
    <source>
        <strain evidence="6 7">NRRL 2496</strain>
    </source>
</reference>
<dbReference type="FunCoup" id="A0A1X2HFL5">
    <property type="interactions" value="785"/>
</dbReference>
<evidence type="ECO:0000256" key="1">
    <source>
        <dbReference type="ARBA" id="ARBA00004308"/>
    </source>
</evidence>
<name>A0A1X2HFL5_SYNRA</name>
<sequence>MEHPDSQIFSDTQQTLEQQYLSSTVPETDRRPASGIVLDEEPPETTEPKPKKDESPFASPRSVLSSFELYETKTRYYLIGTNLAKQRYRVLQIHRTNQRELVVIEDDAVYSAAEKTRLLRMIEDGNLSVGGLHKVPMQIFGIVGFIRFTQGWYIIFITKRKQVALLGGHYIYHIDETRLVPIGHQTKVDKNSDEARYIATFQNIDLTKNFYFSYTYDMTNTLQVNMTTSPMKRNATTNDEDSLPPAYNDMFIWNHYLLKSGFRDLNSRSGWILPLIYGFVDQAKISVFGKSVVVTLMARRSRHFAGARFLKRGANDMGYVANDVETEQIVVDMETTSFHSTDKLFGNPRYTSYVQHRGSIPLIWSQDPTNMSPKPQIELNFVDPFYTSAGLHFENLFMRYGTPCIVLNLIKAKKQKEKHKRESILGKEFERAITYLNQFLPDDKKIEYIAWDMSRASKSHDQDVIKFLEKKAQEAIEATGFFRCGPVQEDGKEKESYSRARGSRQHGVLRTNCIDCLDRTNAAQFLMAKCALGHQLYALGITASPKIDFDSDVVNIFTEMYHDHGDTIALQYGGSHLVNTMETYRKINQWTSHPRDMIETIRRFYANAFSDADKQDAINLFLGNFVTEDGQPMLWELHSDYHLHNQDPRIQPARRDYRKWCSTAALVPHDKAVDPSAYDIPKEARSSNLYPDESDPYQGYWTEYYDPLHLTSLDSLFAFNMNGTLKYRSPKLALNLKDEKTP</sequence>
<dbReference type="InParanoid" id="A0A1X2HFL5"/>
<gene>
    <name evidence="6" type="ORF">BCR43DRAFT_438087</name>
</gene>
<dbReference type="PANTHER" id="PTHR45738:SF5">
    <property type="entry name" value="POLYPHOSPHOINOSITIDE PHOSPHATASE"/>
    <property type="match status" value="1"/>
</dbReference>
<dbReference type="Pfam" id="PF02383">
    <property type="entry name" value="Syja_N"/>
    <property type="match status" value="1"/>
</dbReference>